<evidence type="ECO:0000256" key="8">
    <source>
        <dbReference type="PROSITE-ProRule" id="PRU00339"/>
    </source>
</evidence>
<keyword evidence="6" id="KW-0677">Repeat</keyword>
<evidence type="ECO:0000256" key="3">
    <source>
        <dbReference type="ARBA" id="ARBA00011970"/>
    </source>
</evidence>
<name>A0ABT1U7R2_9GAMM</name>
<dbReference type="Gene3D" id="1.25.40.10">
    <property type="entry name" value="Tetratricopeptide repeat domain"/>
    <property type="match status" value="2"/>
</dbReference>
<dbReference type="RefSeq" id="WP_256616327.1">
    <property type="nucleotide sequence ID" value="NZ_JANIBK010000107.1"/>
</dbReference>
<feature type="domain" description="O-GlcNAc transferase C-terminal" evidence="9">
    <location>
        <begin position="240"/>
        <end position="400"/>
    </location>
</feature>
<dbReference type="Pfam" id="PF13844">
    <property type="entry name" value="Glyco_transf_41"/>
    <property type="match status" value="2"/>
</dbReference>
<evidence type="ECO:0000256" key="4">
    <source>
        <dbReference type="ARBA" id="ARBA00022676"/>
    </source>
</evidence>
<keyword evidence="5 10" id="KW-0808">Transferase</keyword>
<keyword evidence="11" id="KW-1185">Reference proteome</keyword>
<dbReference type="SUPFAM" id="SSF48452">
    <property type="entry name" value="TPR-like"/>
    <property type="match status" value="1"/>
</dbReference>
<reference evidence="10 11" key="1">
    <citation type="submission" date="2022-07" db="EMBL/GenBank/DDBJ databases">
        <title>Methylomonas rivi sp. nov., Methylomonas rosea sp. nov., Methylomonas aureus sp. nov. and Methylomonas subterranea sp. nov., four novel methanotrophs isolated from a freshwater creek and the deep terrestrial subsurface.</title>
        <authorList>
            <person name="Abin C."/>
            <person name="Sankaranarayanan K."/>
            <person name="Garner C."/>
            <person name="Sindelar R."/>
            <person name="Kotary K."/>
            <person name="Garner R."/>
            <person name="Barclay S."/>
            <person name="Lawson P."/>
            <person name="Krumholz L."/>
        </authorList>
    </citation>
    <scope>NUCLEOTIDE SEQUENCE [LARGE SCALE GENOMIC DNA]</scope>
    <source>
        <strain evidence="10 11">WSC-6</strain>
    </source>
</reference>
<dbReference type="Gene3D" id="3.40.50.2000">
    <property type="entry name" value="Glycogen Phosphorylase B"/>
    <property type="match status" value="1"/>
</dbReference>
<dbReference type="Gene3D" id="3.40.50.11380">
    <property type="match status" value="1"/>
</dbReference>
<dbReference type="InterPro" id="IPR019734">
    <property type="entry name" value="TPR_rpt"/>
</dbReference>
<evidence type="ECO:0000256" key="2">
    <source>
        <dbReference type="ARBA" id="ARBA00005386"/>
    </source>
</evidence>
<protein>
    <recommendedName>
        <fullName evidence="3">protein O-GlcNAc transferase</fullName>
        <ecNumber evidence="3">2.4.1.255</ecNumber>
    </recommendedName>
</protein>
<dbReference type="Pfam" id="PF13181">
    <property type="entry name" value="TPR_8"/>
    <property type="match status" value="1"/>
</dbReference>
<accession>A0ABT1U7R2</accession>
<evidence type="ECO:0000256" key="5">
    <source>
        <dbReference type="ARBA" id="ARBA00022679"/>
    </source>
</evidence>
<dbReference type="InterPro" id="IPR011990">
    <property type="entry name" value="TPR-like_helical_dom_sf"/>
</dbReference>
<dbReference type="EMBL" id="JANIBK010000107">
    <property type="protein sequence ID" value="MCQ8129899.1"/>
    <property type="molecule type" value="Genomic_DNA"/>
</dbReference>
<organism evidence="10 11">
    <name type="scientific">Methylomonas rivi</name>
    <dbReference type="NCBI Taxonomy" id="2952226"/>
    <lineage>
        <taxon>Bacteria</taxon>
        <taxon>Pseudomonadati</taxon>
        <taxon>Pseudomonadota</taxon>
        <taxon>Gammaproteobacteria</taxon>
        <taxon>Methylococcales</taxon>
        <taxon>Methylococcaceae</taxon>
        <taxon>Methylomonas</taxon>
    </lineage>
</organism>
<keyword evidence="4" id="KW-0328">Glycosyltransferase</keyword>
<evidence type="ECO:0000256" key="7">
    <source>
        <dbReference type="ARBA" id="ARBA00022803"/>
    </source>
</evidence>
<proteinExistence type="inferred from homology"/>
<dbReference type="GO" id="GO:0016740">
    <property type="term" value="F:transferase activity"/>
    <property type="evidence" value="ECO:0007669"/>
    <property type="project" value="UniProtKB-KW"/>
</dbReference>
<dbReference type="PROSITE" id="PS50005">
    <property type="entry name" value="TPR"/>
    <property type="match status" value="1"/>
</dbReference>
<evidence type="ECO:0000313" key="11">
    <source>
        <dbReference type="Proteomes" id="UP001524586"/>
    </source>
</evidence>
<dbReference type="EC" id="2.4.1.255" evidence="3"/>
<sequence length="604" mass="68540">MPGIENQFATSVLGAWQGKLEFNRLLEEAEKLEKNGLAPLAAVLYQTWLQRNQTPYNHIALFNLGTVLFNQADLAGAKEAYLQAVKLAPAFVQPHFNLGLIHEREGNIDAAVNEWRWIDDHVTPNSPEHRPLLLLALNNLGRVLENSKLYGSALDYLTRSLALEARQPDVIHHWVYLREKQCAWPVYAHINGVGMELVRQSTSALAMLSLSDDPEAQLAAARHYVEHKLSKNLPRLAPTASYGHDKIRIAYCSSDFCLHPVAMLTAELFELHDREQFEVYGYCWTQQGHSPLRQRIIDAMDHFERIDSLTDEAAARLIREHEIDILVDLHGQTLGARANLLAYRPAPIQITYLGLPATTGLPSIDYVIADRFLIPEEYACYYSEKPLYMPDVYQVSDRQRKINPAPSRESCKLPAEAFVFCSFNNNYKYTPELFEAWMNILRRVPDSVLWLLADNPWSEINLKNHAKNFGIDPHRLIFASRVAPEDYLARYAVADLFLDSFPFNAGTTANDALWMGLPVLTLTGRSFASRMAGALLTAAELPELITYDLLSYENKAVELAQTPDRCSRLKAHLQKVKTDGVLFDTPRFVRNLEQQFKQLVAELN</sequence>
<dbReference type="SUPFAM" id="SSF53756">
    <property type="entry name" value="UDP-Glycosyltransferase/glycogen phosphorylase"/>
    <property type="match status" value="1"/>
</dbReference>
<comment type="caution">
    <text evidence="10">The sequence shown here is derived from an EMBL/GenBank/DDBJ whole genome shotgun (WGS) entry which is preliminary data.</text>
</comment>
<dbReference type="PANTHER" id="PTHR44998:SF1">
    <property type="entry name" value="UDP-N-ACETYLGLUCOSAMINE--PEPTIDE N-ACETYLGLUCOSAMINYLTRANSFERASE 110 KDA SUBUNIT"/>
    <property type="match status" value="1"/>
</dbReference>
<keyword evidence="7 8" id="KW-0802">TPR repeat</keyword>
<comment type="pathway">
    <text evidence="1">Protein modification; protein glycosylation.</text>
</comment>
<feature type="domain" description="O-GlcNAc transferase C-terminal" evidence="9">
    <location>
        <begin position="407"/>
        <end position="592"/>
    </location>
</feature>
<dbReference type="InterPro" id="IPR029489">
    <property type="entry name" value="OGT/SEC/SPY_C"/>
</dbReference>
<evidence type="ECO:0000259" key="9">
    <source>
        <dbReference type="Pfam" id="PF13844"/>
    </source>
</evidence>
<evidence type="ECO:0000313" key="10">
    <source>
        <dbReference type="EMBL" id="MCQ8129899.1"/>
    </source>
</evidence>
<evidence type="ECO:0000256" key="6">
    <source>
        <dbReference type="ARBA" id="ARBA00022737"/>
    </source>
</evidence>
<dbReference type="SMART" id="SM00028">
    <property type="entry name" value="TPR"/>
    <property type="match status" value="2"/>
</dbReference>
<gene>
    <name evidence="10" type="ORF">NP596_15670</name>
</gene>
<evidence type="ECO:0000256" key="1">
    <source>
        <dbReference type="ARBA" id="ARBA00004922"/>
    </source>
</evidence>
<comment type="similarity">
    <text evidence="2">Belongs to the glycosyltransferase 41 family. O-GlcNAc transferase subfamily.</text>
</comment>
<feature type="repeat" description="TPR" evidence="8">
    <location>
        <begin position="58"/>
        <end position="91"/>
    </location>
</feature>
<dbReference type="Proteomes" id="UP001524586">
    <property type="component" value="Unassembled WGS sequence"/>
</dbReference>
<dbReference type="PANTHER" id="PTHR44998">
    <property type="match status" value="1"/>
</dbReference>